<dbReference type="InterPro" id="IPR055342">
    <property type="entry name" value="MreC_beta-barrel_core"/>
</dbReference>
<comment type="similarity">
    <text evidence="1 5">Belongs to the MreC family.</text>
</comment>
<dbReference type="PANTHER" id="PTHR34138">
    <property type="entry name" value="CELL SHAPE-DETERMINING PROTEIN MREC"/>
    <property type="match status" value="1"/>
</dbReference>
<dbReference type="PATRIC" id="fig|1293598.4.peg.1592"/>
<sequence length="297" mass="31494">MGNKDRWGITVQNFFSNKKLIVLMVALLASLGLIAGSIAVRNNRNTPPVIQEIGNDVIGIGARVVSGPANFVKGGLDGLNDMMNAYTENQKLKSQIDSLAETKVQVQTLKQENKKLKQQLKLNATLTDYQQITAAVMLRSPNDWRNIVVINRGSGAGIKKSMPVMAGSGVIGRVIEVNRTNAKVEMVSTDNKAANRFAATVLTKDGTSVNGIVSGYDEKSGQLILSQLNTDKAIKAGDKVMTSGLGGSTPKGLLLGTVASIKKDDFGLANTVYLKPAADLDNLDVVTVIAPTIGGND</sequence>
<dbReference type="Proteomes" id="UP000050969">
    <property type="component" value="Unassembled WGS sequence"/>
</dbReference>
<dbReference type="PIRSF" id="PIRSF038471">
    <property type="entry name" value="MreC"/>
    <property type="match status" value="1"/>
</dbReference>
<evidence type="ECO:0000256" key="1">
    <source>
        <dbReference type="ARBA" id="ARBA00009369"/>
    </source>
</evidence>
<evidence type="ECO:0000256" key="3">
    <source>
        <dbReference type="ARBA" id="ARBA00022960"/>
    </source>
</evidence>
<dbReference type="EMBL" id="JQCE01000005">
    <property type="protein sequence ID" value="KRO18394.1"/>
    <property type="molecule type" value="Genomic_DNA"/>
</dbReference>
<name>A0A0R2N5S2_9LACO</name>
<feature type="coiled-coil region" evidence="6">
    <location>
        <begin position="82"/>
        <end position="126"/>
    </location>
</feature>
<evidence type="ECO:0000313" key="10">
    <source>
        <dbReference type="Proteomes" id="UP000050969"/>
    </source>
</evidence>
<dbReference type="AlphaFoldDB" id="A0A0R2N5S2"/>
<evidence type="ECO:0000259" key="8">
    <source>
        <dbReference type="Pfam" id="PF04085"/>
    </source>
</evidence>
<keyword evidence="7" id="KW-1133">Transmembrane helix</keyword>
<dbReference type="GO" id="GO:0008360">
    <property type="term" value="P:regulation of cell shape"/>
    <property type="evidence" value="ECO:0007669"/>
    <property type="project" value="UniProtKB-KW"/>
</dbReference>
<keyword evidence="3 5" id="KW-0133">Cell shape</keyword>
<proteinExistence type="inferred from homology"/>
<comment type="caution">
    <text evidence="9">The sequence shown here is derived from an EMBL/GenBank/DDBJ whole genome shotgun (WGS) entry which is preliminary data.</text>
</comment>
<feature type="transmembrane region" description="Helical" evidence="7">
    <location>
        <begin position="20"/>
        <end position="40"/>
    </location>
</feature>
<dbReference type="NCBIfam" id="TIGR00219">
    <property type="entry name" value="mreC"/>
    <property type="match status" value="1"/>
</dbReference>
<keyword evidence="7" id="KW-0472">Membrane</keyword>
<dbReference type="Gene3D" id="2.40.10.350">
    <property type="entry name" value="Rod shape-determining protein MreC, domain 2"/>
    <property type="match status" value="1"/>
</dbReference>
<comment type="function">
    <text evidence="5">Involved in formation and maintenance of cell shape.</text>
</comment>
<dbReference type="GO" id="GO:0005886">
    <property type="term" value="C:plasma membrane"/>
    <property type="evidence" value="ECO:0007669"/>
    <property type="project" value="TreeGrafter"/>
</dbReference>
<evidence type="ECO:0000256" key="7">
    <source>
        <dbReference type="SAM" id="Phobius"/>
    </source>
</evidence>
<organism evidence="9 10">
    <name type="scientific">Lacticaseibacillus saniviri JCM 17471 = DSM 24301</name>
    <dbReference type="NCBI Taxonomy" id="1293598"/>
    <lineage>
        <taxon>Bacteria</taxon>
        <taxon>Bacillati</taxon>
        <taxon>Bacillota</taxon>
        <taxon>Bacilli</taxon>
        <taxon>Lactobacillales</taxon>
        <taxon>Lactobacillaceae</taxon>
        <taxon>Lacticaseibacillus</taxon>
    </lineage>
</organism>
<dbReference type="InterPro" id="IPR042175">
    <property type="entry name" value="Cell/Rod_MreC_2"/>
</dbReference>
<dbReference type="InterPro" id="IPR007221">
    <property type="entry name" value="MreC"/>
</dbReference>
<accession>A0A0R2N5S2</accession>
<evidence type="ECO:0000256" key="2">
    <source>
        <dbReference type="ARBA" id="ARBA00013855"/>
    </source>
</evidence>
<keyword evidence="6" id="KW-0175">Coiled coil</keyword>
<reference evidence="9 10" key="1">
    <citation type="journal article" date="2015" name="Genome Announc.">
        <title>Expanding the biotechnology potential of lactobacilli through comparative genomics of 213 strains and associated genera.</title>
        <authorList>
            <person name="Sun Z."/>
            <person name="Harris H.M."/>
            <person name="McCann A."/>
            <person name="Guo C."/>
            <person name="Argimon S."/>
            <person name="Zhang W."/>
            <person name="Yang X."/>
            <person name="Jeffery I.B."/>
            <person name="Cooney J.C."/>
            <person name="Kagawa T.F."/>
            <person name="Liu W."/>
            <person name="Song Y."/>
            <person name="Salvetti E."/>
            <person name="Wrobel A."/>
            <person name="Rasinkangas P."/>
            <person name="Parkhill J."/>
            <person name="Rea M.C."/>
            <person name="O'Sullivan O."/>
            <person name="Ritari J."/>
            <person name="Douillard F.P."/>
            <person name="Paul Ross R."/>
            <person name="Yang R."/>
            <person name="Briner A.E."/>
            <person name="Felis G.E."/>
            <person name="de Vos W.M."/>
            <person name="Barrangou R."/>
            <person name="Klaenhammer T.R."/>
            <person name="Caufield P.W."/>
            <person name="Cui Y."/>
            <person name="Zhang H."/>
            <person name="O'Toole P.W."/>
        </authorList>
    </citation>
    <scope>NUCLEOTIDE SEQUENCE [LARGE SCALE GENOMIC DNA]</scope>
    <source>
        <strain evidence="9 10">DSM 24301</strain>
    </source>
</reference>
<feature type="domain" description="Rod shape-determining protein MreC beta-barrel core" evidence="8">
    <location>
        <begin position="136"/>
        <end position="289"/>
    </location>
</feature>
<keyword evidence="10" id="KW-1185">Reference proteome</keyword>
<dbReference type="Gene3D" id="2.40.10.340">
    <property type="entry name" value="Rod shape-determining protein MreC, domain 1"/>
    <property type="match status" value="1"/>
</dbReference>
<evidence type="ECO:0000256" key="5">
    <source>
        <dbReference type="PIRNR" id="PIRNR038471"/>
    </source>
</evidence>
<evidence type="ECO:0000313" key="9">
    <source>
        <dbReference type="EMBL" id="KRO18394.1"/>
    </source>
</evidence>
<dbReference type="STRING" id="1293598.IV56_GL001527"/>
<dbReference type="PANTHER" id="PTHR34138:SF1">
    <property type="entry name" value="CELL SHAPE-DETERMINING PROTEIN MREC"/>
    <property type="match status" value="1"/>
</dbReference>
<dbReference type="InterPro" id="IPR042177">
    <property type="entry name" value="Cell/Rod_1"/>
</dbReference>
<dbReference type="Gene3D" id="1.20.5.490">
    <property type="entry name" value="Single helix bin"/>
    <property type="match status" value="1"/>
</dbReference>
<evidence type="ECO:0000256" key="6">
    <source>
        <dbReference type="SAM" id="Coils"/>
    </source>
</evidence>
<dbReference type="Pfam" id="PF04085">
    <property type="entry name" value="MreC"/>
    <property type="match status" value="1"/>
</dbReference>
<evidence type="ECO:0000256" key="4">
    <source>
        <dbReference type="ARBA" id="ARBA00032089"/>
    </source>
</evidence>
<keyword evidence="7" id="KW-0812">Transmembrane</keyword>
<gene>
    <name evidence="9" type="ORF">IV56_GL001527</name>
</gene>
<protein>
    <recommendedName>
        <fullName evidence="2 5">Cell shape-determining protein MreC</fullName>
    </recommendedName>
    <alternativeName>
        <fullName evidence="4 5">Cell shape protein MreC</fullName>
    </alternativeName>
</protein>